<keyword evidence="1" id="KW-0472">Membrane</keyword>
<keyword evidence="1" id="KW-0812">Transmembrane</keyword>
<keyword evidence="3" id="KW-1185">Reference proteome</keyword>
<evidence type="ECO:0000256" key="1">
    <source>
        <dbReference type="SAM" id="Phobius"/>
    </source>
</evidence>
<accession>A0A6A4HJS6</accession>
<proteinExistence type="predicted"/>
<gene>
    <name evidence="2" type="ORF">BT96DRAFT_62923</name>
</gene>
<sequence length="154" mass="16885">MGAYFESIHNLLLGKYSIGTSAELRQRIGKNEEGKLEERLSFGRGNRKSKVKKSSKNRTPLITVEQESTVKPKMKGIGLLVSSSTLNEICYPAQLPFSTTATSLWPARTDGLSFGCFGIFAAFLCTCTWISMLLLLLVCRVFEAAIPQAIGKSS</sequence>
<organism evidence="2 3">
    <name type="scientific">Gymnopus androsaceus JB14</name>
    <dbReference type="NCBI Taxonomy" id="1447944"/>
    <lineage>
        <taxon>Eukaryota</taxon>
        <taxon>Fungi</taxon>
        <taxon>Dikarya</taxon>
        <taxon>Basidiomycota</taxon>
        <taxon>Agaricomycotina</taxon>
        <taxon>Agaricomycetes</taxon>
        <taxon>Agaricomycetidae</taxon>
        <taxon>Agaricales</taxon>
        <taxon>Marasmiineae</taxon>
        <taxon>Omphalotaceae</taxon>
        <taxon>Gymnopus</taxon>
    </lineage>
</organism>
<keyword evidence="1" id="KW-1133">Transmembrane helix</keyword>
<dbReference type="EMBL" id="ML769493">
    <property type="protein sequence ID" value="KAE9397708.1"/>
    <property type="molecule type" value="Genomic_DNA"/>
</dbReference>
<feature type="transmembrane region" description="Helical" evidence="1">
    <location>
        <begin position="112"/>
        <end position="138"/>
    </location>
</feature>
<dbReference type="Proteomes" id="UP000799118">
    <property type="component" value="Unassembled WGS sequence"/>
</dbReference>
<evidence type="ECO:0000313" key="2">
    <source>
        <dbReference type="EMBL" id="KAE9397708.1"/>
    </source>
</evidence>
<name>A0A6A4HJS6_9AGAR</name>
<protein>
    <submittedName>
        <fullName evidence="2">Uncharacterized protein</fullName>
    </submittedName>
</protein>
<dbReference type="AlphaFoldDB" id="A0A6A4HJS6"/>
<evidence type="ECO:0000313" key="3">
    <source>
        <dbReference type="Proteomes" id="UP000799118"/>
    </source>
</evidence>
<reference evidence="2" key="1">
    <citation type="journal article" date="2019" name="Environ. Microbiol.">
        <title>Fungal ecological strategies reflected in gene transcription - a case study of two litter decomposers.</title>
        <authorList>
            <person name="Barbi F."/>
            <person name="Kohler A."/>
            <person name="Barry K."/>
            <person name="Baskaran P."/>
            <person name="Daum C."/>
            <person name="Fauchery L."/>
            <person name="Ihrmark K."/>
            <person name="Kuo A."/>
            <person name="LaButti K."/>
            <person name="Lipzen A."/>
            <person name="Morin E."/>
            <person name="Grigoriev I.V."/>
            <person name="Henrissat B."/>
            <person name="Lindahl B."/>
            <person name="Martin F."/>
        </authorList>
    </citation>
    <scope>NUCLEOTIDE SEQUENCE</scope>
    <source>
        <strain evidence="2">JB14</strain>
    </source>
</reference>